<dbReference type="GO" id="GO:0016853">
    <property type="term" value="F:isomerase activity"/>
    <property type="evidence" value="ECO:0007669"/>
    <property type="project" value="UniProtKB-KW"/>
</dbReference>
<protein>
    <submittedName>
        <fullName evidence="3">Class I mannose-6-phosphate isomerase</fullName>
    </submittedName>
</protein>
<evidence type="ECO:0000313" key="4">
    <source>
        <dbReference type="Proteomes" id="UP000823603"/>
    </source>
</evidence>
<sequence>MSDLRKTTQYLLPLEKEPVKGYDIYPVFDLGDGRIFSDYVSLAREMLRHGNVTIDGYAGVRFDILVKGLAEAFASIGVKPVWWNISAAMKPESEIDRMVSPYLGGDDPIFGFRAPLHIEDYFDMGRVAGMEPDPDARLNIIYGTGAALAGWDGMLVYADIPKNEIQFRSRAGSVTNLGASAPDAPKKMYKRFYFVDWVVLNRYKKSLLPRIDVFVDAQRESAITWASGADIRRGLDEMSVNGFRVRPWFEPGAWGGQWIKKHIPSLAQDVPNYAWSFELIVPENGLIFGSGGKMLEVSFDTVMYEAGEKVVGKECYGMYGDEFPIRMDYLDNFDGHNLSIQCHPHKDYIQKNFGEVLTQEETYYILDTCKDAVVYLGFQDDIVPEEFEKALTDSFKNAEPLDVPRYINAEPAHKHDLFLIPPGTLHSSGMNNLVLEISTTPYIFTFKMYDWLNMDLDGKPRPLNIRRAMENLCFDRKGEKIKKEHVCHPYLMEKGPDWELWHMPTHPKHSYDVHRYRIGSEVLVNTEGKCHVLNLVEGETADVVTAGGKTFHLSYAETLVISAAAGSYRIVNTSGREIMVVKAFMK</sequence>
<reference evidence="3" key="2">
    <citation type="journal article" date="2021" name="PeerJ">
        <title>Extensive microbial diversity within the chicken gut microbiome revealed by metagenomics and culture.</title>
        <authorList>
            <person name="Gilroy R."/>
            <person name="Ravi A."/>
            <person name="Getino M."/>
            <person name="Pursley I."/>
            <person name="Horton D.L."/>
            <person name="Alikhan N.F."/>
            <person name="Baker D."/>
            <person name="Gharbi K."/>
            <person name="Hall N."/>
            <person name="Watson M."/>
            <person name="Adriaenssens E.M."/>
            <person name="Foster-Nyarko E."/>
            <person name="Jarju S."/>
            <person name="Secka A."/>
            <person name="Antonio M."/>
            <person name="Oren A."/>
            <person name="Chaudhuri R.R."/>
            <person name="La Ragione R."/>
            <person name="Hildebrand F."/>
            <person name="Pallen M.J."/>
        </authorList>
    </citation>
    <scope>NUCLEOTIDE SEQUENCE</scope>
    <source>
        <strain evidence="3">B2-22910</strain>
    </source>
</reference>
<dbReference type="SUPFAM" id="SSF51182">
    <property type="entry name" value="RmlC-like cupins"/>
    <property type="match status" value="1"/>
</dbReference>
<dbReference type="InterPro" id="IPR014710">
    <property type="entry name" value="RmlC-like_jellyroll"/>
</dbReference>
<proteinExistence type="predicted"/>
<dbReference type="Proteomes" id="UP000823603">
    <property type="component" value="Unassembled WGS sequence"/>
</dbReference>
<dbReference type="AlphaFoldDB" id="A0A9D9IDD7"/>
<gene>
    <name evidence="3" type="ORF">IAB82_00830</name>
</gene>
<dbReference type="EMBL" id="JADIMB010000006">
    <property type="protein sequence ID" value="MBO8470322.1"/>
    <property type="molecule type" value="Genomic_DNA"/>
</dbReference>
<evidence type="ECO:0000256" key="2">
    <source>
        <dbReference type="ARBA" id="ARBA00022833"/>
    </source>
</evidence>
<name>A0A9D9IDD7_9BACT</name>
<dbReference type="PANTHER" id="PTHR42742">
    <property type="entry name" value="TRANSCRIPTIONAL REPRESSOR MPRA"/>
    <property type="match status" value="1"/>
</dbReference>
<dbReference type="InterPro" id="IPR011051">
    <property type="entry name" value="RmlC_Cupin_sf"/>
</dbReference>
<keyword evidence="2" id="KW-0862">Zinc</keyword>
<dbReference type="Gene3D" id="2.60.120.10">
    <property type="entry name" value="Jelly Rolls"/>
    <property type="match status" value="1"/>
</dbReference>
<reference evidence="3" key="1">
    <citation type="submission" date="2020-10" db="EMBL/GenBank/DDBJ databases">
        <authorList>
            <person name="Gilroy R."/>
        </authorList>
    </citation>
    <scope>NUCLEOTIDE SEQUENCE</scope>
    <source>
        <strain evidence="3">B2-22910</strain>
    </source>
</reference>
<dbReference type="InterPro" id="IPR051804">
    <property type="entry name" value="Carb_Metab_Reg_Kinase/Isom"/>
</dbReference>
<keyword evidence="3" id="KW-0413">Isomerase</keyword>
<evidence type="ECO:0000256" key="1">
    <source>
        <dbReference type="ARBA" id="ARBA00022723"/>
    </source>
</evidence>
<accession>A0A9D9IDD7</accession>
<dbReference type="GO" id="GO:0046872">
    <property type="term" value="F:metal ion binding"/>
    <property type="evidence" value="ECO:0007669"/>
    <property type="project" value="UniProtKB-KW"/>
</dbReference>
<evidence type="ECO:0000313" key="3">
    <source>
        <dbReference type="EMBL" id="MBO8470322.1"/>
    </source>
</evidence>
<dbReference type="CDD" id="cd07010">
    <property type="entry name" value="cupin_PMI_type_I_N_bac"/>
    <property type="match status" value="1"/>
</dbReference>
<dbReference type="PANTHER" id="PTHR42742:SF3">
    <property type="entry name" value="FRUCTOKINASE"/>
    <property type="match status" value="1"/>
</dbReference>
<comment type="caution">
    <text evidence="3">The sequence shown here is derived from an EMBL/GenBank/DDBJ whole genome shotgun (WGS) entry which is preliminary data.</text>
</comment>
<organism evidence="3 4">
    <name type="scientific">Candidatus Cryptobacteroides faecavium</name>
    <dbReference type="NCBI Taxonomy" id="2840762"/>
    <lineage>
        <taxon>Bacteria</taxon>
        <taxon>Pseudomonadati</taxon>
        <taxon>Bacteroidota</taxon>
        <taxon>Bacteroidia</taxon>
        <taxon>Bacteroidales</taxon>
        <taxon>Candidatus Cryptobacteroides</taxon>
    </lineage>
</organism>
<keyword evidence="1" id="KW-0479">Metal-binding</keyword>